<dbReference type="InterPro" id="IPR024535">
    <property type="entry name" value="RHGA/B-epi-like_pectate_lyase"/>
</dbReference>
<dbReference type="InterPro" id="IPR011050">
    <property type="entry name" value="Pectin_lyase_fold/virulence"/>
</dbReference>
<dbReference type="Pfam" id="PF12708">
    <property type="entry name" value="Pect-lyase_RHGA_epim"/>
    <property type="match status" value="1"/>
</dbReference>
<evidence type="ECO:0000259" key="1">
    <source>
        <dbReference type="Pfam" id="PF12708"/>
    </source>
</evidence>
<dbReference type="Gene3D" id="2.160.20.10">
    <property type="entry name" value="Single-stranded right-handed beta-helix, Pectin lyase-like"/>
    <property type="match status" value="1"/>
</dbReference>
<dbReference type="SUPFAM" id="SSF51126">
    <property type="entry name" value="Pectin lyase-like"/>
    <property type="match status" value="1"/>
</dbReference>
<dbReference type="KEGG" id="swf:E3E12_07325"/>
<dbReference type="Proteomes" id="UP000318709">
    <property type="component" value="Chromosome"/>
</dbReference>
<dbReference type="RefSeq" id="WP_141443725.1">
    <property type="nucleotide sequence ID" value="NZ_CP038231.1"/>
</dbReference>
<dbReference type="AlphaFoldDB" id="A0A4Y6U983"/>
<feature type="domain" description="Rhamnogalacturonase A/B/Epimerase-like pectate lyase" evidence="1">
    <location>
        <begin position="30"/>
        <end position="90"/>
    </location>
</feature>
<organism evidence="2 3">
    <name type="scientific">Formicincola oecophyllae</name>
    <dbReference type="NCBI Taxonomy" id="2558361"/>
    <lineage>
        <taxon>Bacteria</taxon>
        <taxon>Pseudomonadati</taxon>
        <taxon>Pseudomonadota</taxon>
        <taxon>Alphaproteobacteria</taxon>
        <taxon>Acetobacterales</taxon>
        <taxon>Acetobacteraceae</taxon>
        <taxon>Formicincola</taxon>
    </lineage>
</organism>
<dbReference type="InterPro" id="IPR012334">
    <property type="entry name" value="Pectin_lyas_fold"/>
</dbReference>
<reference evidence="2 3" key="1">
    <citation type="submission" date="2019-03" db="EMBL/GenBank/DDBJ databases">
        <title>The complete genome sequence of Swingsia_sp. F3b2 LMG30590(T).</title>
        <authorList>
            <person name="Chua K.-O."/>
            <person name="Chan K.-G."/>
            <person name="See-Too W.-S."/>
        </authorList>
    </citation>
    <scope>NUCLEOTIDE SEQUENCE [LARGE SCALE GENOMIC DNA]</scope>
    <source>
        <strain evidence="2 3">F3b2</strain>
    </source>
</reference>
<protein>
    <recommendedName>
        <fullName evidence="1">Rhamnogalacturonase A/B/Epimerase-like pectate lyase domain-containing protein</fullName>
    </recommendedName>
</protein>
<name>A0A4Y6U983_9PROT</name>
<proteinExistence type="predicted"/>
<gene>
    <name evidence="2" type="ORF">E3E12_07325</name>
</gene>
<evidence type="ECO:0000313" key="3">
    <source>
        <dbReference type="Proteomes" id="UP000318709"/>
    </source>
</evidence>
<accession>A0A4Y6U983</accession>
<evidence type="ECO:0000313" key="2">
    <source>
        <dbReference type="EMBL" id="QDH14019.1"/>
    </source>
</evidence>
<dbReference type="EMBL" id="CP038231">
    <property type="protein sequence ID" value="QDH14019.1"/>
    <property type="molecule type" value="Genomic_DNA"/>
</dbReference>
<keyword evidence="3" id="KW-1185">Reference proteome</keyword>
<sequence>MTTPSIAPQSAQDDGTPITLQQAQARSWPSIIDYGAIVGGVHDCSSAFQDAYQAGLNDPTKSVIHVPPGVYLCKQTVMCGGGVTFVGSPLVVDNGEDGTNPDPDKRGTNGTTLLFPEGVSTMVQVGNEQLGGQGGGIMGIKLMREGWGKGDFNPAAAIPAGSIGVDYVNANNPVCQDIMVAGCETGFRFISTDGGNGISCQARNLHTSAITGSHVVLSTWPELYIEGSRFGLNGATYDCPCDAFITVTGGVVGNPAAGPNTLFCSNVQFNLGNNWVDSLIAWKDMTPDYRSDVETWHFTNCHVETINNIVRTDSTLRTLDDLAFTNCSFYFQPPAGESSSGWAVDQATQVTRCQFNGCAINTSLALEMGAGSDMAFTGNMVRGSFSFTSTHTTSDGGPRLALANNVLESGLLNLSGVWNELSVAGGTCSGVNDFATAGHKSILLPPNTYLGAPVYLKTPNGADLAFQEDSNIVLYGAQRQVLASFNTQESNPVPSFPQGITTPSVNGQATQRLDVQARHGDSVTYPSAFKEAPSVHITPAAAGGGFWLAAVDTSQTHDGQGFTLAVWNMAEGRPETAQAVPFTITATGPAL</sequence>